<name>A0A176S2K9_9GAMM</name>
<organism evidence="1 2">
    <name type="scientific">Candidatus Thiomargarita nelsonii</name>
    <dbReference type="NCBI Taxonomy" id="1003181"/>
    <lineage>
        <taxon>Bacteria</taxon>
        <taxon>Pseudomonadati</taxon>
        <taxon>Pseudomonadota</taxon>
        <taxon>Gammaproteobacteria</taxon>
        <taxon>Thiotrichales</taxon>
        <taxon>Thiotrichaceae</taxon>
        <taxon>Thiomargarita</taxon>
    </lineage>
</organism>
<dbReference type="NCBIfam" id="TIGR04255">
    <property type="entry name" value="sporadTIGR04255"/>
    <property type="match status" value="1"/>
</dbReference>
<dbReference type="Proteomes" id="UP000076962">
    <property type="component" value="Unassembled WGS sequence"/>
</dbReference>
<accession>A0A176S2K9</accession>
<dbReference type="InterPro" id="IPR026349">
    <property type="entry name" value="CHP04255"/>
</dbReference>
<evidence type="ECO:0000313" key="2">
    <source>
        <dbReference type="Proteomes" id="UP000076962"/>
    </source>
</evidence>
<keyword evidence="2" id="KW-1185">Reference proteome</keyword>
<gene>
    <name evidence="1" type="ORF">THIOM_001960</name>
</gene>
<protein>
    <recommendedName>
        <fullName evidence="3">TIGR04255 family protein</fullName>
    </recommendedName>
</protein>
<evidence type="ECO:0008006" key="3">
    <source>
        <dbReference type="Google" id="ProtNLM"/>
    </source>
</evidence>
<dbReference type="EMBL" id="LUTY01001078">
    <property type="protein sequence ID" value="OAD22245.1"/>
    <property type="molecule type" value="Genomic_DNA"/>
</dbReference>
<comment type="caution">
    <text evidence="1">The sequence shown here is derived from an EMBL/GenBank/DDBJ whole genome shotgun (WGS) entry which is preliminary data.</text>
</comment>
<reference evidence="1 2" key="1">
    <citation type="submission" date="2016-05" db="EMBL/GenBank/DDBJ databases">
        <title>Single-cell genome of chain-forming Candidatus Thiomargarita nelsonii and comparison to other large sulfur-oxidizing bacteria.</title>
        <authorList>
            <person name="Winkel M."/>
            <person name="Salman V."/>
            <person name="Woyke T."/>
            <person name="Schulz-Vogt H."/>
            <person name="Richter M."/>
            <person name="Flood B."/>
            <person name="Bailey J."/>
            <person name="Amann R."/>
            <person name="Mussmann M."/>
        </authorList>
    </citation>
    <scope>NUCLEOTIDE SEQUENCE [LARGE SCALE GENOMIC DNA]</scope>
    <source>
        <strain evidence="1 2">THI036</strain>
    </source>
</reference>
<proteinExistence type="predicted"/>
<evidence type="ECO:0000313" key="1">
    <source>
        <dbReference type="EMBL" id="OAD22245.1"/>
    </source>
</evidence>
<sequence length="265" mass="31053">MIIKFMSNTYPIYRSHAIKELIFALQFREAFDKDSLEKLIQSERLKSELPNVEKINETSSLAGVEFRHFKDDEKIDWMLRVHGNFISVNCLDYEGWKKVWSHARQYLEWVVKSQQNSLEEIMLQYVDLFVYEGQLSEYSLTELFDEKAPYLTQKIKAAGPLWHINHGWFDQVEQFQARCLNILNINTAQMAESRALLTQIEHRGQIQFGESLTEVTSLFVSSDNHAPIDDIISYLHQNNKNIMLELLQPNMAKRLGLIASESRYD</sequence>
<dbReference type="AlphaFoldDB" id="A0A176S2K9"/>